<sequence>MCVPVAICDCWDAVFELFRAVERQLGQDSHYMHYLRITAIEVLMTQLPSNLVFSWSDSVLDLSAIQAALEAEYSCPLVPNLDITRTPSPSLSSSPLSSLRNFTPSPSEMTMDPADAYNESPLTPEHPEEVTSSPIGASHALDKYPSRMDMKSLLAPPAVPDAIATPTPNDTGQLRANSLCLQLFPAQNVQHSTSLAEDIAPLDISQVPAACDDDLEKKEKKNQSRKLSRVTMETRSRRKRAVSMREDKENLDLDIIL</sequence>
<evidence type="ECO:0000313" key="3">
    <source>
        <dbReference type="Proteomes" id="UP000812287"/>
    </source>
</evidence>
<dbReference type="AlphaFoldDB" id="A0A9P8ATQ5"/>
<dbReference type="OrthoDB" id="3055175at2759"/>
<protein>
    <submittedName>
        <fullName evidence="2">Uncharacterized protein</fullName>
    </submittedName>
</protein>
<gene>
    <name evidence="2" type="ORF">BT62DRAFT_1075338</name>
</gene>
<feature type="region of interest" description="Disordered" evidence="1">
    <location>
        <begin position="215"/>
        <end position="243"/>
    </location>
</feature>
<proteinExistence type="predicted"/>
<keyword evidence="3" id="KW-1185">Reference proteome</keyword>
<name>A0A9P8ATQ5_9AGAR</name>
<comment type="caution">
    <text evidence="2">The sequence shown here is derived from an EMBL/GenBank/DDBJ whole genome shotgun (WGS) entry which is preliminary data.</text>
</comment>
<feature type="compositionally biased region" description="Low complexity" evidence="1">
    <location>
        <begin position="87"/>
        <end position="99"/>
    </location>
</feature>
<feature type="region of interest" description="Disordered" evidence="1">
    <location>
        <begin position="86"/>
        <end position="136"/>
    </location>
</feature>
<dbReference type="GeneID" id="66101404"/>
<evidence type="ECO:0000313" key="2">
    <source>
        <dbReference type="EMBL" id="KAG7447261.1"/>
    </source>
</evidence>
<accession>A0A9P8ATQ5</accession>
<organism evidence="2 3">
    <name type="scientific">Guyanagaster necrorhizus</name>
    <dbReference type="NCBI Taxonomy" id="856835"/>
    <lineage>
        <taxon>Eukaryota</taxon>
        <taxon>Fungi</taxon>
        <taxon>Dikarya</taxon>
        <taxon>Basidiomycota</taxon>
        <taxon>Agaricomycotina</taxon>
        <taxon>Agaricomycetes</taxon>
        <taxon>Agaricomycetidae</taxon>
        <taxon>Agaricales</taxon>
        <taxon>Marasmiineae</taxon>
        <taxon>Physalacriaceae</taxon>
        <taxon>Guyanagaster</taxon>
    </lineage>
</organism>
<dbReference type="RefSeq" id="XP_043040761.1">
    <property type="nucleotide sequence ID" value="XM_043179110.1"/>
</dbReference>
<evidence type="ECO:0000256" key="1">
    <source>
        <dbReference type="SAM" id="MobiDB-lite"/>
    </source>
</evidence>
<reference evidence="2" key="1">
    <citation type="submission" date="2020-11" db="EMBL/GenBank/DDBJ databases">
        <title>Adaptations for nitrogen fixation in a non-lichenized fungal sporocarp promotes dispersal by wood-feeding termites.</title>
        <authorList>
            <consortium name="DOE Joint Genome Institute"/>
            <person name="Koch R.A."/>
            <person name="Yoon G."/>
            <person name="Arayal U."/>
            <person name="Lail K."/>
            <person name="Amirebrahimi M."/>
            <person name="Labutti K."/>
            <person name="Lipzen A."/>
            <person name="Riley R."/>
            <person name="Barry K."/>
            <person name="Henrissat B."/>
            <person name="Grigoriev I.V."/>
            <person name="Herr J.R."/>
            <person name="Aime M.C."/>
        </authorList>
    </citation>
    <scope>NUCLEOTIDE SEQUENCE</scope>
    <source>
        <strain evidence="2">MCA 3950</strain>
    </source>
</reference>
<dbReference type="Proteomes" id="UP000812287">
    <property type="component" value="Unassembled WGS sequence"/>
</dbReference>
<dbReference type="EMBL" id="MU250532">
    <property type="protein sequence ID" value="KAG7447261.1"/>
    <property type="molecule type" value="Genomic_DNA"/>
</dbReference>